<keyword evidence="1" id="KW-1133">Transmembrane helix</keyword>
<reference evidence="3 4" key="1">
    <citation type="journal article" date="2011" name="PLoS Pathog.">
        <title>Endophytic Life Strategies Decoded by Genome and Transcriptome Analyses of the Mutualistic Root Symbiont Piriformospora indica.</title>
        <authorList>
            <person name="Zuccaro A."/>
            <person name="Lahrmann U."/>
            <person name="Guldener U."/>
            <person name="Langen G."/>
            <person name="Pfiffi S."/>
            <person name="Biedenkopf D."/>
            <person name="Wong P."/>
            <person name="Samans B."/>
            <person name="Grimm C."/>
            <person name="Basiewicz M."/>
            <person name="Murat C."/>
            <person name="Martin F."/>
            <person name="Kogel K.H."/>
        </authorList>
    </citation>
    <scope>NUCLEOTIDE SEQUENCE [LARGE SCALE GENOMIC DNA]</scope>
    <source>
        <strain evidence="3 4">DSM 11827</strain>
    </source>
</reference>
<sequence>MYYAFNKLYVLSGLVVALSAVAQGSAPRAGSSPERLDTYTSNATLIVPGASVLTTKYIAEPLATTISIPDLEITHSYTSLTPITSVHDPTPTSIALTTTPTHPCLMAISTIAIAQLTNITTKLTTEQISVAIVTPMIPVFNPDPSMNDRTAVNGLAPTVRITEPPSPISASSTRYSLSVSSTALVAGDDHPEGSEQQNSDAGGSIPVALVILLVLVFLRFFPRCYMYLKRRWERRGPERTFSMFARGWDEEDWAIWRQFYGLAEPSTAELGLAGLVDDSASWVGPEVWAPEYVKMMGLQPAAIRNTRMSTRSTVRWSDLSMAMTVECPSSKDGETGCLPPVDFVAYKLSRPERAYTI</sequence>
<keyword evidence="1" id="KW-0812">Transmembrane</keyword>
<dbReference type="InParanoid" id="G4TEJ5"/>
<gene>
    <name evidence="3" type="ORF">PIIN_03685</name>
</gene>
<dbReference type="AlphaFoldDB" id="G4TEJ5"/>
<feature type="signal peptide" evidence="2">
    <location>
        <begin position="1"/>
        <end position="24"/>
    </location>
</feature>
<dbReference type="EMBL" id="CAFZ01000062">
    <property type="protein sequence ID" value="CCA69744.1"/>
    <property type="molecule type" value="Genomic_DNA"/>
</dbReference>
<keyword evidence="2" id="KW-0732">Signal</keyword>
<feature type="chain" id="PRO_5003468430" evidence="2">
    <location>
        <begin position="25"/>
        <end position="357"/>
    </location>
</feature>
<comment type="caution">
    <text evidence="3">The sequence shown here is derived from an EMBL/GenBank/DDBJ whole genome shotgun (WGS) entry which is preliminary data.</text>
</comment>
<dbReference type="HOGENOM" id="CLU_776383_0_0_1"/>
<name>G4TEJ5_SERID</name>
<keyword evidence="4" id="KW-1185">Reference proteome</keyword>
<evidence type="ECO:0000313" key="3">
    <source>
        <dbReference type="EMBL" id="CCA69744.1"/>
    </source>
</evidence>
<evidence type="ECO:0000256" key="2">
    <source>
        <dbReference type="SAM" id="SignalP"/>
    </source>
</evidence>
<evidence type="ECO:0000256" key="1">
    <source>
        <dbReference type="SAM" id="Phobius"/>
    </source>
</evidence>
<dbReference type="Proteomes" id="UP000007148">
    <property type="component" value="Unassembled WGS sequence"/>
</dbReference>
<feature type="transmembrane region" description="Helical" evidence="1">
    <location>
        <begin position="201"/>
        <end position="221"/>
    </location>
</feature>
<protein>
    <submittedName>
        <fullName evidence="3">Uncharacterized protein</fullName>
    </submittedName>
</protein>
<keyword evidence="1" id="KW-0472">Membrane</keyword>
<organism evidence="3 4">
    <name type="scientific">Serendipita indica (strain DSM 11827)</name>
    <name type="common">Root endophyte fungus</name>
    <name type="synonym">Piriformospora indica</name>
    <dbReference type="NCBI Taxonomy" id="1109443"/>
    <lineage>
        <taxon>Eukaryota</taxon>
        <taxon>Fungi</taxon>
        <taxon>Dikarya</taxon>
        <taxon>Basidiomycota</taxon>
        <taxon>Agaricomycotina</taxon>
        <taxon>Agaricomycetes</taxon>
        <taxon>Sebacinales</taxon>
        <taxon>Serendipitaceae</taxon>
        <taxon>Serendipita</taxon>
    </lineage>
</organism>
<accession>G4TEJ5</accession>
<proteinExistence type="predicted"/>
<evidence type="ECO:0000313" key="4">
    <source>
        <dbReference type="Proteomes" id="UP000007148"/>
    </source>
</evidence>